<comment type="caution">
    <text evidence="1">The sequence shown here is derived from an EMBL/GenBank/DDBJ whole genome shotgun (WGS) entry which is preliminary data.</text>
</comment>
<accession>A0A090ZIX9</accession>
<dbReference type="STRING" id="44252.DJ90_396"/>
<organism evidence="1 2">
    <name type="scientific">Paenibacillus macerans</name>
    <name type="common">Bacillus macerans</name>
    <dbReference type="NCBI Taxonomy" id="44252"/>
    <lineage>
        <taxon>Bacteria</taxon>
        <taxon>Bacillati</taxon>
        <taxon>Bacillota</taxon>
        <taxon>Bacilli</taxon>
        <taxon>Bacillales</taxon>
        <taxon>Paenibacillaceae</taxon>
        <taxon>Paenibacillus</taxon>
    </lineage>
</organism>
<dbReference type="AlphaFoldDB" id="A0A090ZIX9"/>
<proteinExistence type="predicted"/>
<dbReference type="OrthoDB" id="89089at2"/>
<evidence type="ECO:0000313" key="2">
    <source>
        <dbReference type="Proteomes" id="UP000029278"/>
    </source>
</evidence>
<dbReference type="RefSeq" id="WP_036620931.1">
    <property type="nucleotide sequence ID" value="NZ_JAHAJO010000077.1"/>
</dbReference>
<sequence>MANLFPEAVVDAWSSAEEETPETTNDEVAFGRSWRFDFEAGEFVMTPTRKIARADDTAAWVVWCEKAIRTPRYRHLIYSRSYGQEFEELIGRGYSRAVQESEIERIATETLMVDPRTLSVGDFSFSWQDDGCRFSCRVKNVREEEIIAEGSVT</sequence>
<dbReference type="GeneID" id="77012210"/>
<dbReference type="Proteomes" id="UP000029278">
    <property type="component" value="Unassembled WGS sequence"/>
</dbReference>
<name>A0A090ZIX9_PAEMA</name>
<keyword evidence="2" id="KW-1185">Reference proteome</keyword>
<evidence type="ECO:0000313" key="1">
    <source>
        <dbReference type="EMBL" id="KFN10205.1"/>
    </source>
</evidence>
<dbReference type="HOGENOM" id="CLU_141574_1_0_9"/>
<evidence type="ECO:0008006" key="3">
    <source>
        <dbReference type="Google" id="ProtNLM"/>
    </source>
</evidence>
<reference evidence="1 2" key="1">
    <citation type="submission" date="2014-04" db="EMBL/GenBank/DDBJ databases">
        <authorList>
            <person name="Bishop-Lilly K.A."/>
            <person name="Broomall S.M."/>
            <person name="Chain P.S."/>
            <person name="Chertkov O."/>
            <person name="Coyne S.R."/>
            <person name="Daligault H.E."/>
            <person name="Davenport K.W."/>
            <person name="Erkkila T."/>
            <person name="Frey K.G."/>
            <person name="Gibbons H.S."/>
            <person name="Gu W."/>
            <person name="Jaissle J."/>
            <person name="Johnson S.L."/>
            <person name="Koroleva G.I."/>
            <person name="Ladner J.T."/>
            <person name="Lo C.-C."/>
            <person name="Minogue T.D."/>
            <person name="Munk C."/>
            <person name="Palacios G.F."/>
            <person name="Redden C.L."/>
            <person name="Rosenzweig C.N."/>
            <person name="Scholz M.B."/>
            <person name="Teshima H."/>
            <person name="Xu Y."/>
        </authorList>
    </citation>
    <scope>NUCLEOTIDE SEQUENCE [LARGE SCALE GENOMIC DNA]</scope>
    <source>
        <strain evidence="1 2">8244</strain>
    </source>
</reference>
<dbReference type="InterPro" id="IPR020288">
    <property type="entry name" value="Sheath_initiator"/>
</dbReference>
<dbReference type="EMBL" id="JMQA01000020">
    <property type="protein sequence ID" value="KFN10205.1"/>
    <property type="molecule type" value="Genomic_DNA"/>
</dbReference>
<dbReference type="PATRIC" id="fig|44252.3.peg.1628"/>
<dbReference type="Pfam" id="PF10934">
    <property type="entry name" value="Sheath_initiator"/>
    <property type="match status" value="1"/>
</dbReference>
<gene>
    <name evidence="1" type="ORF">DJ90_396</name>
</gene>
<protein>
    <recommendedName>
        <fullName evidence="3">DUF2634 domain-containing protein</fullName>
    </recommendedName>
</protein>